<dbReference type="AlphaFoldDB" id="A0A323TAE5"/>
<comment type="caution">
    <text evidence="4">The sequence shown here is derived from an EMBL/GenBank/DDBJ whole genome shotgun (WGS) entry which is preliminary data.</text>
</comment>
<dbReference type="PANTHER" id="PTHR33393:SF13">
    <property type="entry name" value="PGA BIOSYNTHESIS PROTEIN CAPA"/>
    <property type="match status" value="1"/>
</dbReference>
<accession>A0A323TAE5</accession>
<dbReference type="Proteomes" id="UP000248214">
    <property type="component" value="Unassembled WGS sequence"/>
</dbReference>
<dbReference type="PANTHER" id="PTHR33393">
    <property type="entry name" value="POLYGLUTAMINE SYNTHESIS ACCESSORY PROTEIN RV0574C-RELATED"/>
    <property type="match status" value="1"/>
</dbReference>
<dbReference type="Gene3D" id="3.60.21.10">
    <property type="match status" value="1"/>
</dbReference>
<dbReference type="SUPFAM" id="SSF56300">
    <property type="entry name" value="Metallo-dependent phosphatases"/>
    <property type="match status" value="1"/>
</dbReference>
<reference evidence="4 5" key="1">
    <citation type="submission" date="2017-10" db="EMBL/GenBank/DDBJ databases">
        <title>Bacillus sp. nov., a halophilic bacterium isolated from a Keqin Lake.</title>
        <authorList>
            <person name="Wang H."/>
        </authorList>
    </citation>
    <scope>NUCLEOTIDE SEQUENCE [LARGE SCALE GENOMIC DNA]</scope>
    <source>
        <strain evidence="4 5">KQ-12</strain>
    </source>
</reference>
<dbReference type="RefSeq" id="WP_110610083.1">
    <property type="nucleotide sequence ID" value="NZ_PDOD01000003.1"/>
</dbReference>
<dbReference type="Pfam" id="PF09587">
    <property type="entry name" value="PGA_cap"/>
    <property type="match status" value="1"/>
</dbReference>
<dbReference type="InterPro" id="IPR029052">
    <property type="entry name" value="Metallo-depent_PP-like"/>
</dbReference>
<keyword evidence="2" id="KW-0812">Transmembrane</keyword>
<evidence type="ECO:0000259" key="3">
    <source>
        <dbReference type="SMART" id="SM00854"/>
    </source>
</evidence>
<feature type="transmembrane region" description="Helical" evidence="2">
    <location>
        <begin position="20"/>
        <end position="40"/>
    </location>
</feature>
<dbReference type="OrthoDB" id="9810906at2"/>
<keyword evidence="5" id="KW-1185">Reference proteome</keyword>
<comment type="similarity">
    <text evidence="1">Belongs to the CapA family.</text>
</comment>
<keyword evidence="2" id="KW-1133">Transmembrane helix</keyword>
<evidence type="ECO:0000313" key="4">
    <source>
        <dbReference type="EMBL" id="PYZ92532.1"/>
    </source>
</evidence>
<dbReference type="InterPro" id="IPR052169">
    <property type="entry name" value="CW_Biosynth-Accessory"/>
</dbReference>
<evidence type="ECO:0000313" key="5">
    <source>
        <dbReference type="Proteomes" id="UP000248214"/>
    </source>
</evidence>
<organism evidence="4 5">
    <name type="scientific">Salipaludibacillus keqinensis</name>
    <dbReference type="NCBI Taxonomy" id="2045207"/>
    <lineage>
        <taxon>Bacteria</taxon>
        <taxon>Bacillati</taxon>
        <taxon>Bacillota</taxon>
        <taxon>Bacilli</taxon>
        <taxon>Bacillales</taxon>
        <taxon>Bacillaceae</taxon>
    </lineage>
</organism>
<name>A0A323TAE5_9BACI</name>
<feature type="domain" description="Capsule synthesis protein CapA" evidence="3">
    <location>
        <begin position="57"/>
        <end position="300"/>
    </location>
</feature>
<dbReference type="EMBL" id="PDOD01000003">
    <property type="protein sequence ID" value="PYZ92532.1"/>
    <property type="molecule type" value="Genomic_DNA"/>
</dbReference>
<dbReference type="CDD" id="cd07381">
    <property type="entry name" value="MPP_CapA"/>
    <property type="match status" value="1"/>
</dbReference>
<dbReference type="InterPro" id="IPR019079">
    <property type="entry name" value="Capsule_synth_CapA"/>
</dbReference>
<evidence type="ECO:0000256" key="2">
    <source>
        <dbReference type="SAM" id="Phobius"/>
    </source>
</evidence>
<dbReference type="SMART" id="SM00854">
    <property type="entry name" value="PGA_cap"/>
    <property type="match status" value="1"/>
</dbReference>
<proteinExistence type="inferred from homology"/>
<protein>
    <submittedName>
        <fullName evidence="4">Capsular biosynthesis protein</fullName>
    </submittedName>
</protein>
<keyword evidence="2" id="KW-0472">Membrane</keyword>
<gene>
    <name evidence="4" type="ORF">CR194_12745</name>
</gene>
<evidence type="ECO:0000256" key="1">
    <source>
        <dbReference type="ARBA" id="ARBA00005662"/>
    </source>
</evidence>
<sequence length="383" mass="43396">MNKQQLLLRWSKKHKKKLTFHTSILAVILGVILSSSHLWVSAQDIPDVKKDEEAIFTASMVGDLMFSRHIEEVIQKKGYDFLFQYADPYFQMSDFVTGNFKHPIQIPGQEQPPNTNQVDTFSTSPRTIDELTKRNFKSVSIANNRIYDYGYLGFRSTVNFFDQRDDIDAAGVMNDLDDTDCAVIYEHEGLTVATLGVSDILEANSAATTFRPGIMPLTKPEIVMKAILTAAEKADMVLVHVHWGESFDSYINQRQRELAHAMSLAGADVIIGHYPHVVAPVEVYNDTIIFYSLGNFIFDQGWSRTKQSVLAHYRLYEGGEAKMELVPFMLSEGQPKPTKTPSISQKTWKRMLTKNLDPSQWYEEEGHVIIPLNHTRVTKAKGG</sequence>